<evidence type="ECO:0000313" key="6">
    <source>
        <dbReference type="Proteomes" id="UP001242732"/>
    </source>
</evidence>
<dbReference type="InterPro" id="IPR050411">
    <property type="entry name" value="AlphaKG_dependent_hydroxylases"/>
</dbReference>
<evidence type="ECO:0000259" key="4">
    <source>
        <dbReference type="Pfam" id="PF02668"/>
    </source>
</evidence>
<evidence type="ECO:0000256" key="2">
    <source>
        <dbReference type="ARBA" id="ARBA00023002"/>
    </source>
</evidence>
<dbReference type="PANTHER" id="PTHR10696:SF56">
    <property type="entry name" value="TAUD_TFDA-LIKE DOMAIN-CONTAINING PROTEIN"/>
    <property type="match status" value="1"/>
</dbReference>
<gene>
    <name evidence="5" type="ORF">QRO08_05725</name>
</gene>
<organism evidence="5 6">
    <name type="scientific">Paracidovorax citrulli</name>
    <name type="common">Acidovorax citrulli</name>
    <dbReference type="NCBI Taxonomy" id="80869"/>
    <lineage>
        <taxon>Bacteria</taxon>
        <taxon>Pseudomonadati</taxon>
        <taxon>Pseudomonadota</taxon>
        <taxon>Betaproteobacteria</taxon>
        <taxon>Burkholderiales</taxon>
        <taxon>Comamonadaceae</taxon>
        <taxon>Paracidovorax</taxon>
    </lineage>
</organism>
<dbReference type="InterPro" id="IPR003819">
    <property type="entry name" value="TauD/TfdA-like"/>
</dbReference>
<dbReference type="InterPro" id="IPR042098">
    <property type="entry name" value="TauD-like_sf"/>
</dbReference>
<evidence type="ECO:0000256" key="1">
    <source>
        <dbReference type="ARBA" id="ARBA00001954"/>
    </source>
</evidence>
<evidence type="ECO:0000313" key="5">
    <source>
        <dbReference type="EMBL" id="WIY50074.1"/>
    </source>
</evidence>
<accession>A0ABY9AT17</accession>
<comment type="cofactor">
    <cofactor evidence="1">
        <name>Fe(2+)</name>
        <dbReference type="ChEBI" id="CHEBI:29033"/>
    </cofactor>
</comment>
<dbReference type="Gene3D" id="3.60.130.10">
    <property type="entry name" value="Clavaminate synthase-like"/>
    <property type="match status" value="1"/>
</dbReference>
<keyword evidence="2 5" id="KW-0560">Oxidoreductase</keyword>
<dbReference type="SUPFAM" id="SSF51197">
    <property type="entry name" value="Clavaminate synthase-like"/>
    <property type="match status" value="1"/>
</dbReference>
<proteinExistence type="predicted"/>
<keyword evidence="5" id="KW-0223">Dioxygenase</keyword>
<sequence length="289" mass="32113">MQSRFIGWSEQVLDVNDIQGVLRDIDRYGFAIVRDEWRFDASDFERMAELYCLGPMYQSEFNRRMHTEGMSTRGVNQVGGLASGQHDVFNGTAGAALHTDGSYLPIGTIKTSILLCRQHAASGGESILFDSLSAFQALSRHDPGLAQSLLAPKVFRRRSTDPRLDQQYEHIGPVFHTGENGQMASGFTLDVTADWDYSRRADPRVIDAVAYLKHLAEPGSGYTLSFTLQRGQALVMRNDQLSHGRNAYIDDPAHPRVLLRGLFLSAPRAMQEALPAAPIHQSVHPAQCR</sequence>
<keyword evidence="3" id="KW-0045">Antibiotic biosynthesis</keyword>
<reference evidence="5 6" key="1">
    <citation type="submission" date="2023-06" db="EMBL/GenBank/DDBJ databases">
        <authorList>
            <person name="Ham H."/>
            <person name="Park D.S."/>
        </authorList>
    </citation>
    <scope>NUCLEOTIDE SEQUENCE [LARGE SCALE GENOMIC DNA]</scope>
    <source>
        <strain evidence="5 6">KACC 17005</strain>
    </source>
</reference>
<name>A0ABY9AT17_PARCI</name>
<dbReference type="PANTHER" id="PTHR10696">
    <property type="entry name" value="GAMMA-BUTYROBETAINE HYDROXYLASE-RELATED"/>
    <property type="match status" value="1"/>
</dbReference>
<keyword evidence="6" id="KW-1185">Reference proteome</keyword>
<feature type="domain" description="TauD/TfdA-like" evidence="4">
    <location>
        <begin position="19"/>
        <end position="260"/>
    </location>
</feature>
<dbReference type="GO" id="GO:0051213">
    <property type="term" value="F:dioxygenase activity"/>
    <property type="evidence" value="ECO:0007669"/>
    <property type="project" value="UniProtKB-KW"/>
</dbReference>
<dbReference type="Pfam" id="PF02668">
    <property type="entry name" value="TauD"/>
    <property type="match status" value="1"/>
</dbReference>
<dbReference type="EMBL" id="CP127363">
    <property type="protein sequence ID" value="WIY50074.1"/>
    <property type="molecule type" value="Genomic_DNA"/>
</dbReference>
<dbReference type="RefSeq" id="WP_011796760.1">
    <property type="nucleotide sequence ID" value="NZ_CP023687.1"/>
</dbReference>
<dbReference type="Proteomes" id="UP001242732">
    <property type="component" value="Chromosome"/>
</dbReference>
<evidence type="ECO:0000256" key="3">
    <source>
        <dbReference type="ARBA" id="ARBA00023194"/>
    </source>
</evidence>
<protein>
    <submittedName>
        <fullName evidence="5">TauD/TfdA family dioxygenase</fullName>
        <ecNumber evidence="5">1.14.11.-</ecNumber>
    </submittedName>
</protein>
<dbReference type="EC" id="1.14.11.-" evidence="5"/>